<keyword evidence="2" id="KW-0663">Pyridoxal phosphate</keyword>
<dbReference type="Proteomes" id="UP001595766">
    <property type="component" value="Unassembled WGS sequence"/>
</dbReference>
<evidence type="ECO:0000256" key="1">
    <source>
        <dbReference type="ARBA" id="ARBA00037999"/>
    </source>
</evidence>
<comment type="similarity">
    <text evidence="1 2">Belongs to the DegT/DnrJ/EryC1 family.</text>
</comment>
<evidence type="ECO:0000313" key="4">
    <source>
        <dbReference type="Proteomes" id="UP001595766"/>
    </source>
</evidence>
<evidence type="ECO:0000256" key="2">
    <source>
        <dbReference type="RuleBase" id="RU004508"/>
    </source>
</evidence>
<reference evidence="4" key="1">
    <citation type="journal article" date="2019" name="Int. J. Syst. Evol. Microbiol.">
        <title>The Global Catalogue of Microorganisms (GCM) 10K type strain sequencing project: providing services to taxonomists for standard genome sequencing and annotation.</title>
        <authorList>
            <consortium name="The Broad Institute Genomics Platform"/>
            <consortium name="The Broad Institute Genome Sequencing Center for Infectious Disease"/>
            <person name="Wu L."/>
            <person name="Ma J."/>
        </authorList>
    </citation>
    <scope>NUCLEOTIDE SEQUENCE [LARGE SCALE GENOMIC DNA]</scope>
    <source>
        <strain evidence="4">CECT 8551</strain>
    </source>
</reference>
<dbReference type="Pfam" id="PF01041">
    <property type="entry name" value="DegT_DnrJ_EryC1"/>
    <property type="match status" value="1"/>
</dbReference>
<dbReference type="SUPFAM" id="SSF53383">
    <property type="entry name" value="PLP-dependent transferases"/>
    <property type="match status" value="1"/>
</dbReference>
<name>A0ABV8EFV1_9BACT</name>
<dbReference type="InterPro" id="IPR015424">
    <property type="entry name" value="PyrdxlP-dep_Trfase"/>
</dbReference>
<sequence>MLNPILLSAPSFEGNEELYISKVLATPYIAAGGDFLNEFELALANHVHPKKVVGLNSGTSAIHLGLKLLGVQPGDHVICQSFTFCASANPIVYLGANPIFIDSEPQTWNMCPDALQSALIQLDKKGELPKAIIVVDLFGMPAKYDEILDIARNYGIPVLEDAAESMGSSYKNQPCGSFGDLGVFSFNGNKIITTGGGGALISNDMELLNRSRKLASQAREEVHYFEHTEIGYNYRLGNIQAAIGKAQIEGIKEKIAGRRHVFLRYQKALGGLSGISFLDEPEGAFSNRWLTTIRINPSLAGFDKDRLRLSLQENHIESRFVWKPLHLQKSFQGFKYFGGEIAANIFDQSLCLPSSPQLQDEEIERVVSVIRNLVDKSKSHV</sequence>
<protein>
    <submittedName>
        <fullName evidence="3">DegT/DnrJ/EryC1/StrS family aminotransferase</fullName>
    </submittedName>
</protein>
<gene>
    <name evidence="3" type="ORF">ACFOUP_00890</name>
</gene>
<dbReference type="PANTHER" id="PTHR30244:SF34">
    <property type="entry name" value="DTDP-4-AMINO-4,6-DIDEOXYGALACTOSE TRANSAMINASE"/>
    <property type="match status" value="1"/>
</dbReference>
<dbReference type="PANTHER" id="PTHR30244">
    <property type="entry name" value="TRANSAMINASE"/>
    <property type="match status" value="1"/>
</dbReference>
<organism evidence="3 4">
    <name type="scientific">Belliella kenyensis</name>
    <dbReference type="NCBI Taxonomy" id="1472724"/>
    <lineage>
        <taxon>Bacteria</taxon>
        <taxon>Pseudomonadati</taxon>
        <taxon>Bacteroidota</taxon>
        <taxon>Cytophagia</taxon>
        <taxon>Cytophagales</taxon>
        <taxon>Cyclobacteriaceae</taxon>
        <taxon>Belliella</taxon>
    </lineage>
</organism>
<accession>A0ABV8EFV1</accession>
<evidence type="ECO:0000313" key="3">
    <source>
        <dbReference type="EMBL" id="MFC3974919.1"/>
    </source>
</evidence>
<dbReference type="Gene3D" id="3.40.640.10">
    <property type="entry name" value="Type I PLP-dependent aspartate aminotransferase-like (Major domain)"/>
    <property type="match status" value="1"/>
</dbReference>
<dbReference type="InterPro" id="IPR015422">
    <property type="entry name" value="PyrdxlP-dep_Trfase_small"/>
</dbReference>
<dbReference type="GO" id="GO:0008483">
    <property type="term" value="F:transaminase activity"/>
    <property type="evidence" value="ECO:0007669"/>
    <property type="project" value="UniProtKB-KW"/>
</dbReference>
<comment type="caution">
    <text evidence="3">The sequence shown here is derived from an EMBL/GenBank/DDBJ whole genome shotgun (WGS) entry which is preliminary data.</text>
</comment>
<dbReference type="EMBL" id="JBHSAV010000003">
    <property type="protein sequence ID" value="MFC3974919.1"/>
    <property type="molecule type" value="Genomic_DNA"/>
</dbReference>
<dbReference type="Gene3D" id="3.90.1150.10">
    <property type="entry name" value="Aspartate Aminotransferase, domain 1"/>
    <property type="match status" value="1"/>
</dbReference>
<dbReference type="InterPro" id="IPR000653">
    <property type="entry name" value="DegT/StrS_aminotransferase"/>
</dbReference>
<dbReference type="RefSeq" id="WP_241294076.1">
    <property type="nucleotide sequence ID" value="NZ_JAKZGR010000006.1"/>
</dbReference>
<proteinExistence type="inferred from homology"/>
<dbReference type="InterPro" id="IPR015421">
    <property type="entry name" value="PyrdxlP-dep_Trfase_major"/>
</dbReference>
<dbReference type="PIRSF" id="PIRSF000390">
    <property type="entry name" value="PLP_StrS"/>
    <property type="match status" value="1"/>
</dbReference>
<keyword evidence="3" id="KW-0808">Transferase</keyword>
<dbReference type="CDD" id="cd00616">
    <property type="entry name" value="AHBA_syn"/>
    <property type="match status" value="1"/>
</dbReference>
<keyword evidence="4" id="KW-1185">Reference proteome</keyword>
<keyword evidence="3" id="KW-0032">Aminotransferase</keyword>